<dbReference type="AlphaFoldDB" id="A0A1G4ICC9"/>
<evidence type="ECO:0000256" key="2">
    <source>
        <dbReference type="ARBA" id="ARBA00006164"/>
    </source>
</evidence>
<keyword evidence="3 7" id="KW-0507">mRNA processing</keyword>
<feature type="region of interest" description="Disordered" evidence="8">
    <location>
        <begin position="366"/>
        <end position="394"/>
    </location>
</feature>
<evidence type="ECO:0000256" key="6">
    <source>
        <dbReference type="ARBA" id="ARBA00023242"/>
    </source>
</evidence>
<keyword evidence="6 7" id="KW-0539">Nucleus</keyword>
<keyword evidence="4 7" id="KW-0747">Spliceosome</keyword>
<dbReference type="GeneID" id="92375437"/>
<reference evidence="9" key="1">
    <citation type="submission" date="2016-09" db="EMBL/GenBank/DDBJ databases">
        <authorList>
            <person name="Hebert L."/>
            <person name="Moumen B."/>
        </authorList>
    </citation>
    <scope>NUCLEOTIDE SEQUENCE [LARGE SCALE GENOMIC DNA]</scope>
    <source>
        <strain evidence="9">OVI</strain>
    </source>
</reference>
<dbReference type="Proteomes" id="UP000195570">
    <property type="component" value="Unassembled WGS sequence"/>
</dbReference>
<organism evidence="9 10">
    <name type="scientific">Trypanosoma equiperdum</name>
    <dbReference type="NCBI Taxonomy" id="5694"/>
    <lineage>
        <taxon>Eukaryota</taxon>
        <taxon>Discoba</taxon>
        <taxon>Euglenozoa</taxon>
        <taxon>Kinetoplastea</taxon>
        <taxon>Metakinetoplastina</taxon>
        <taxon>Trypanosomatida</taxon>
        <taxon>Trypanosomatidae</taxon>
        <taxon>Trypanosoma</taxon>
    </lineage>
</organism>
<feature type="compositionally biased region" description="Basic and acidic residues" evidence="8">
    <location>
        <begin position="366"/>
        <end position="381"/>
    </location>
</feature>
<dbReference type="VEuPathDB" id="TriTrypDB:TEOVI_000149700"/>
<comment type="similarity">
    <text evidence="2 7">Belongs to the PRP38 family.</text>
</comment>
<sequence length="540" mass="60852">MVEPHLFCGPEFTLQVPSELPLPVEPNILLQLQSELYNLLTPLVRHKLHATWGTGTGSCDGTVPPPPCELCFVEVVESSPVPDPGARENEKDNVSNEKNEATVKLVLRIKDSRAASELFVIGLRNPFITLPHGIRLHNRCGGSAVGTAKARATPVEILRKKELLRSRMNFDEDLWELLQGSLTSEWLLALEETYKQHKQQQSSNHEAVTSLRESQRHERRVESLLHYCEQNVLYIGVMDEEGKATPFLLAIGAFYKLGLTRHDALVHFARHHRRTIRALALFIARYTTAPEELEPFFTPSLTDEVVVACAEDQQVTCSMRQLAEDLLLHDEVCEAWPPTLHPFWTEHTVRPMMLRVEADRKRREELFQERESGVATEKEQGNRTGSGSSAPGGSGKGVGVFGFCNIMELHAYVREKQRVLVPQRVLSMLSKPRGGDSGDRDYADDGDDDDDDFLIKVRVEGDGDAEQNALHHQNKRGIDTKQPKQGQQQLSVRQGDSRKRRRQGTTTARSLAVTGAYRTILTLLGRTEPFDPHCEHFLQF</sequence>
<feature type="compositionally biased region" description="Polar residues" evidence="8">
    <location>
        <begin position="483"/>
        <end position="494"/>
    </location>
</feature>
<evidence type="ECO:0000256" key="5">
    <source>
        <dbReference type="ARBA" id="ARBA00023187"/>
    </source>
</evidence>
<gene>
    <name evidence="9" type="ORF">TEOVI_000149700</name>
</gene>
<dbReference type="GO" id="GO:0005681">
    <property type="term" value="C:spliceosomal complex"/>
    <property type="evidence" value="ECO:0007669"/>
    <property type="project" value="UniProtKB-KW"/>
</dbReference>
<comment type="subcellular location">
    <subcellularLocation>
        <location evidence="1 7">Nucleus</location>
    </subcellularLocation>
</comment>
<keyword evidence="10" id="KW-1185">Reference proteome</keyword>
<feature type="region of interest" description="Disordered" evidence="8">
    <location>
        <begin position="429"/>
        <end position="448"/>
    </location>
</feature>
<evidence type="ECO:0000313" key="9">
    <source>
        <dbReference type="EMBL" id="SCU69928.1"/>
    </source>
</evidence>
<feature type="compositionally biased region" description="Basic and acidic residues" evidence="8">
    <location>
        <begin position="433"/>
        <end position="443"/>
    </location>
</feature>
<evidence type="ECO:0000256" key="8">
    <source>
        <dbReference type="SAM" id="MobiDB-lite"/>
    </source>
</evidence>
<feature type="region of interest" description="Disordered" evidence="8">
    <location>
        <begin position="473"/>
        <end position="507"/>
    </location>
</feature>
<evidence type="ECO:0000256" key="3">
    <source>
        <dbReference type="ARBA" id="ARBA00022664"/>
    </source>
</evidence>
<comment type="function">
    <text evidence="7">Required for pre-mRNA splicing.</text>
</comment>
<evidence type="ECO:0000313" key="10">
    <source>
        <dbReference type="Proteomes" id="UP000195570"/>
    </source>
</evidence>
<keyword evidence="5 7" id="KW-0508">mRNA splicing</keyword>
<name>A0A1G4ICC9_TRYEQ</name>
<evidence type="ECO:0000256" key="7">
    <source>
        <dbReference type="RuleBase" id="RU367025"/>
    </source>
</evidence>
<dbReference type="EMBL" id="CZPT02001330">
    <property type="protein sequence ID" value="SCU69928.1"/>
    <property type="molecule type" value="Genomic_DNA"/>
</dbReference>
<dbReference type="RefSeq" id="XP_067080817.1">
    <property type="nucleotide sequence ID" value="XM_067224716.1"/>
</dbReference>
<accession>A0A1G4ICC9</accession>
<evidence type="ECO:0000256" key="4">
    <source>
        <dbReference type="ARBA" id="ARBA00022728"/>
    </source>
</evidence>
<dbReference type="InterPro" id="IPR005037">
    <property type="entry name" value="PRP38"/>
</dbReference>
<dbReference type="GO" id="GO:0000398">
    <property type="term" value="P:mRNA splicing, via spliceosome"/>
    <property type="evidence" value="ECO:0007669"/>
    <property type="project" value="UniProtKB-UniRule"/>
</dbReference>
<proteinExistence type="inferred from homology"/>
<comment type="caution">
    <text evidence="9">The sequence shown here is derived from an EMBL/GenBank/DDBJ whole genome shotgun (WGS) entry which is preliminary data.</text>
</comment>
<evidence type="ECO:0000256" key="1">
    <source>
        <dbReference type="ARBA" id="ARBA00004123"/>
    </source>
</evidence>
<protein>
    <recommendedName>
        <fullName evidence="7">Pre-mRNA-splicing factor 38</fullName>
    </recommendedName>
</protein>
<dbReference type="Pfam" id="PF03371">
    <property type="entry name" value="PRP38"/>
    <property type="match status" value="1"/>
</dbReference>